<evidence type="ECO:0000313" key="2">
    <source>
        <dbReference type="Proteomes" id="UP001224674"/>
    </source>
</evidence>
<proteinExistence type="predicted"/>
<evidence type="ECO:0000313" key="1">
    <source>
        <dbReference type="EMBL" id="WGH92098.1"/>
    </source>
</evidence>
<dbReference type="Pfam" id="PF03864">
    <property type="entry name" value="Phage_cap_E"/>
    <property type="match status" value="1"/>
</dbReference>
<dbReference type="InterPro" id="IPR053738">
    <property type="entry name" value="Lambda_capsid_assembly"/>
</dbReference>
<dbReference type="AlphaFoldDB" id="A0AAJ6DE12"/>
<sequence>MNLWTDIIDPATATGYAREELSRYEEAKGSLAAWLPNQLVNDNVVRVIAGGNGFVEEARYRAYDAEPEVTPGPTGKRLIVELPALGRKEPISEYNQLRGRNANDQAIQQFILSAVDRAVRSVADEVERMRGYVLTHGKAVIDQDNFSGIEGDFQRDADLNITAAKLWSESDSDPIGDLKLWLELYESKTGVTPGSMVVSRRVMTALSNSSQFQVTMAGGGSRPASEADVSAIIQAHGLPPVTVYTRRTKKGPVLPQEYVLFLPAPVDYDDVNGTELGGTFWGQTLSSEAPDWQIVDADRPGIAVGVYRNPEPPMIAHVIPDAISLPILANANLSLAAKVL</sequence>
<dbReference type="Gene3D" id="3.90.1690.10">
    <property type="entry name" value="phage-related protein like domain"/>
    <property type="match status" value="1"/>
</dbReference>
<gene>
    <name evidence="1" type="ORF">QDX21_07080</name>
</gene>
<dbReference type="RefSeq" id="WP_279674343.1">
    <property type="nucleotide sequence ID" value="NZ_CP122566.1"/>
</dbReference>
<dbReference type="Proteomes" id="UP001224674">
    <property type="component" value="Chromosome"/>
</dbReference>
<keyword evidence="2" id="KW-1185">Reference proteome</keyword>
<protein>
    <submittedName>
        <fullName evidence="1">Major capsid protein</fullName>
    </submittedName>
</protein>
<organism evidence="1 2">
    <name type="scientific">Auritidibacter ignavus</name>
    <dbReference type="NCBI Taxonomy" id="678932"/>
    <lineage>
        <taxon>Bacteria</taxon>
        <taxon>Bacillati</taxon>
        <taxon>Actinomycetota</taxon>
        <taxon>Actinomycetes</taxon>
        <taxon>Micrococcales</taxon>
        <taxon>Micrococcaceae</taxon>
        <taxon>Auritidibacter</taxon>
    </lineage>
</organism>
<dbReference type="EMBL" id="CP122566">
    <property type="protein sequence ID" value="WGH92098.1"/>
    <property type="molecule type" value="Genomic_DNA"/>
</dbReference>
<name>A0AAJ6DE12_9MICC</name>
<dbReference type="InterPro" id="IPR005564">
    <property type="entry name" value="Major_capsid_GpE"/>
</dbReference>
<accession>A0AAJ6DE12</accession>
<reference evidence="1 2" key="1">
    <citation type="submission" date="2023-03" db="EMBL/GenBank/DDBJ databases">
        <title>Complete genome sequences of several Auritidibacter ignavus strains isolated from ear infections.</title>
        <authorList>
            <person name="Baehr T."/>
            <person name="Baumhoegger A.M."/>
        </authorList>
    </citation>
    <scope>NUCLEOTIDE SEQUENCE [LARGE SCALE GENOMIC DNA]</scope>
    <source>
        <strain evidence="1 2">BABAE-6</strain>
    </source>
</reference>